<evidence type="ECO:0000256" key="1">
    <source>
        <dbReference type="ARBA" id="ARBA00022553"/>
    </source>
</evidence>
<evidence type="ECO:0000259" key="7">
    <source>
        <dbReference type="PROSITE" id="PS50109"/>
    </source>
</evidence>
<dbReference type="FunFam" id="3.30.565.10:FF:000010">
    <property type="entry name" value="Sensor histidine kinase RcsC"/>
    <property type="match status" value="1"/>
</dbReference>
<dbReference type="CDD" id="cd16922">
    <property type="entry name" value="HATPase_EvgS-ArcB-TorS-like"/>
    <property type="match status" value="1"/>
</dbReference>
<keyword evidence="2" id="KW-0808">Transferase</keyword>
<feature type="compositionally biased region" description="Basic and acidic residues" evidence="5">
    <location>
        <begin position="464"/>
        <end position="473"/>
    </location>
</feature>
<evidence type="ECO:0000256" key="4">
    <source>
        <dbReference type="PROSITE-ProRule" id="PRU00169"/>
    </source>
</evidence>
<dbReference type="PROSITE" id="PS50011">
    <property type="entry name" value="PROTEIN_KINASE_DOM"/>
    <property type="match status" value="1"/>
</dbReference>
<dbReference type="SMART" id="SM00448">
    <property type="entry name" value="REC"/>
    <property type="match status" value="1"/>
</dbReference>
<dbReference type="SMART" id="SM00388">
    <property type="entry name" value="HisKA"/>
    <property type="match status" value="1"/>
</dbReference>
<organism evidence="9 10">
    <name type="scientific">Exidia glandulosa HHB12029</name>
    <dbReference type="NCBI Taxonomy" id="1314781"/>
    <lineage>
        <taxon>Eukaryota</taxon>
        <taxon>Fungi</taxon>
        <taxon>Dikarya</taxon>
        <taxon>Basidiomycota</taxon>
        <taxon>Agaricomycotina</taxon>
        <taxon>Agaricomycetes</taxon>
        <taxon>Auriculariales</taxon>
        <taxon>Exidiaceae</taxon>
        <taxon>Exidia</taxon>
    </lineage>
</organism>
<sequence>MPVASASNTYFKDDVLNVPGYRFGKASPWRDTGSATLLAEGVNLKDGSRVLAKIASAHSNGSLCLERELHVHSRMAALPEAANTTIKLLETLTLPPHAGDCVVLILMHPGYNALSRFFPAEKMNDLLLAGTSPRPPNDDSMLLDTPPVGESKQLADSESWDAMDIASFLEFAIEAARCLEVMHKAGLVHREVRANAFHLSSFSGVVRLVHFGNRSQSLEQLGGPSALVLKSATDAMDEVEKQRVKEALCYLAPEQTGSVETIYEDHRTDLYSLGIVFWMLLVGHIPFDGGPMELLHSIVQKRPLIVHEARRDVPLVVALIIDKLLSKSADKRYNSAFGLKADLLECQKRLNLSCATPDLSLELIPIFDIAQQDKFMDFIIPSGLFGREAEIEQIGAVIRQASTSHSRYLAASRPTGASSSSAQDDISHSGSGKSPDIGRQDTPMSPESLGVGVADYTSSSTTPSHERSLRHDRRDGPKVRAVVVYGPAGIGKSSLISWYQANWRRHGLWGHAKFQDDDSTPFAGILACLSSVLRQLMAFQSDLHRFTSILQTRLGPQVHNLPLLFHGAPELRDVLTLFDINVAGIDGQLSTEELRVRFQSLVVNVFCVLSEVRMLALFLDDLHVADQSSVDLITSLAGSRSNILILASFRSETQTAMTRINSIFASTPQTVWIPLHPLTQDALSALVSRTLHRNDEDVAALTGFLHRISRGNAFSARNMLITLQRAGYIKFSWEHNYWHYDIAAIENSFVAREWVSNPGDVSFLLAHIQDLPDEARKYLLWASMFGTVFKVQEIAFVMDREDADHDPDIDGPWGPAPAVPPSIRSGKPSVRGLHLATSEGWLVQRARDMCSWTHDRYRQAALESLAMLPPSTLEKMSLRIVLMLMQESEPDTYRIAEHCRRCLTLVSAHPRRDDALRYLLDAAFAASTRGALEVALQSFCSAKVLLGENAWEVDHAKTFGIYLKIAELLTWKGDVDASDEMLKQILGHIVEHEDQAKVWRAFSRNSFFRKDFDSAVKNIVIALRILGVELNPAVTMRETDEMFESCKGKILAAGNEQILSAPRCTDPKVDLSVALLNDAGTAAYWAGAPAFMTSVGLTIIELAFRSGLCPGTALGFFWILGAAAEDRELFRFSVDIARLGLRIAANHGSSFEKSRAETYYCAMVSGFDNVHLRANIGRCEMAFKLAEAAGDRIYAGFARIYQICTHIYVCDDLSEVLAVTEDVMKDGAMWGEGSDVSTLAKGLAACVRALAGQTEATSAATVMDTPFWKEREYFEQLHSYGGNVALILNWYNSFKMAVLFGLGFFEEAAALGYEVFHARHLHPNHRHSRYALFWHSLALIQCCRMPRTNDKQREAYLEQVELNQSYIRKWVSPSPVNTGTWVAIVDAEVAALSESADAYRLYDVAVRLAINNDWLMEEGWALFLQGSHFVRNGVEGLGRELQRRAISRQAQWNANGVVNFMSSTLRADLHAPLKKNIFSVEIGVQTEVEEEEEAALHRSTIVPTYPTFEQTTDSVAELDADDLRAILKWSQIISSDVNLSVCLQRLTEIAADSCKAQFASVVMRTDEGDYSVATSMVAPQPCTVYENMTSVRSIPDPLRRAVIQHTLNVQEPLFIPDVSQEPRFASEALRSSAHSILCVPMMSNRGQTFGVIFLSSRIAFTLHDSRLLGLLVSQAGISISNALLFRSLQQATKANLKMISTQKSALEETRKSREDALKATKIKSNFLASMSHELRTPFSSFYGLLDILGETPLDASQREIVATAKQSCELLLKIIDSILDYSKLEASALKLEISPFAVEDMIADCMELLLPLAAQKLEMAYNVDPGVPRWISADYARIRQVLMNLLGNALKFTEKGTVTVTLSIDTEMSATRPDVLFLKCVVEDTGIGLTDPQMDVLFQPFQQADNSSTRRFGGTGLGLSISMQLCKLMGGDIGVSSNAGVGSTFFFRIPVTVAETPASIKAGAELASLRSKLAHPTQVRVLLCSPSQATLALLESMLSGLFVAKTASVEEAEAWIRNPSIVALDFAIVDHPDELRVQDLLRILQASPAHSKAKIIHLFTPTASAARSQHIRWSPTPEPPPQTSPGTAQISLGNIVRLSKPPRTMRLLVILASLKDMLPDMSLMPISEVHAPVEDPNGLQRTLYGNVLIAEDNDVARQLLVKQLTRYKLTVTATSNGKEAVTAWQAHEPGYFSVALFDHHMPVMDGVEATKQVRLLEARNKVPVQLPIVALSADCQESTKALCLSAGMNGFLAKPLKRNDLTSLLSMFWTLVQPAAG</sequence>
<dbReference type="Gene3D" id="3.30.565.10">
    <property type="entry name" value="Histidine kinase-like ATPase, C-terminal domain"/>
    <property type="match status" value="1"/>
</dbReference>
<dbReference type="Pfam" id="PF13191">
    <property type="entry name" value="AAA_16"/>
    <property type="match status" value="1"/>
</dbReference>
<dbReference type="InterPro" id="IPR003018">
    <property type="entry name" value="GAF"/>
</dbReference>
<dbReference type="CDD" id="cd00082">
    <property type="entry name" value="HisKA"/>
    <property type="match status" value="1"/>
</dbReference>
<dbReference type="InterPro" id="IPR000719">
    <property type="entry name" value="Prot_kinase_dom"/>
</dbReference>
<dbReference type="STRING" id="1314781.A0A165K0L1"/>
<dbReference type="SUPFAM" id="SSF52172">
    <property type="entry name" value="CheY-like"/>
    <property type="match status" value="1"/>
</dbReference>
<dbReference type="Pfam" id="PF00072">
    <property type="entry name" value="Response_reg"/>
    <property type="match status" value="1"/>
</dbReference>
<evidence type="ECO:0000256" key="5">
    <source>
        <dbReference type="SAM" id="MobiDB-lite"/>
    </source>
</evidence>
<dbReference type="SUPFAM" id="SSF56112">
    <property type="entry name" value="Protein kinase-like (PK-like)"/>
    <property type="match status" value="1"/>
</dbReference>
<keyword evidence="3 9" id="KW-0418">Kinase</keyword>
<feature type="compositionally biased region" description="Low complexity" evidence="5">
    <location>
        <begin position="416"/>
        <end position="431"/>
    </location>
</feature>
<dbReference type="InParanoid" id="A0A165K0L1"/>
<dbReference type="Gene3D" id="1.10.510.10">
    <property type="entry name" value="Transferase(Phosphotransferase) domain 1"/>
    <property type="match status" value="1"/>
</dbReference>
<dbReference type="EMBL" id="KV425954">
    <property type="protein sequence ID" value="KZV95615.1"/>
    <property type="molecule type" value="Genomic_DNA"/>
</dbReference>
<protein>
    <submittedName>
        <fullName evidence="9">STKc type histidine kinase</fullName>
    </submittedName>
</protein>
<dbReference type="PANTHER" id="PTHR45339:SF5">
    <property type="entry name" value="HISTIDINE KINASE"/>
    <property type="match status" value="1"/>
</dbReference>
<dbReference type="InterPro" id="IPR029016">
    <property type="entry name" value="GAF-like_dom_sf"/>
</dbReference>
<dbReference type="OrthoDB" id="60033at2759"/>
<dbReference type="InterPro" id="IPR003661">
    <property type="entry name" value="HisK_dim/P_dom"/>
</dbReference>
<dbReference type="InterPro" id="IPR011009">
    <property type="entry name" value="Kinase-like_dom_sf"/>
</dbReference>
<proteinExistence type="predicted"/>
<dbReference type="SUPFAM" id="SSF47384">
    <property type="entry name" value="Homodimeric domain of signal transducing histidine kinase"/>
    <property type="match status" value="1"/>
</dbReference>
<dbReference type="InterPro" id="IPR005467">
    <property type="entry name" value="His_kinase_dom"/>
</dbReference>
<dbReference type="GO" id="GO:0005524">
    <property type="term" value="F:ATP binding"/>
    <property type="evidence" value="ECO:0007669"/>
    <property type="project" value="InterPro"/>
</dbReference>
<feature type="region of interest" description="Disordered" evidence="5">
    <location>
        <begin position="409"/>
        <end position="473"/>
    </location>
</feature>
<dbReference type="CDD" id="cd17546">
    <property type="entry name" value="REC_hyHK_CKI1_RcsC-like"/>
    <property type="match status" value="1"/>
</dbReference>
<dbReference type="InterPro" id="IPR003594">
    <property type="entry name" value="HATPase_dom"/>
</dbReference>
<dbReference type="InterPro" id="IPR001789">
    <property type="entry name" value="Sig_transdc_resp-reg_receiver"/>
</dbReference>
<dbReference type="Gene3D" id="1.10.287.130">
    <property type="match status" value="1"/>
</dbReference>
<dbReference type="PROSITE" id="PS50109">
    <property type="entry name" value="HIS_KIN"/>
    <property type="match status" value="1"/>
</dbReference>
<feature type="domain" description="Protein kinase" evidence="6">
    <location>
        <begin position="1"/>
        <end position="344"/>
    </location>
</feature>
<dbReference type="InterPro" id="IPR036097">
    <property type="entry name" value="HisK_dim/P_sf"/>
</dbReference>
<dbReference type="InterPro" id="IPR027417">
    <property type="entry name" value="P-loop_NTPase"/>
</dbReference>
<dbReference type="SUPFAM" id="SSF55874">
    <property type="entry name" value="ATPase domain of HSP90 chaperone/DNA topoisomerase II/histidine kinase"/>
    <property type="match status" value="1"/>
</dbReference>
<reference evidence="9 10" key="1">
    <citation type="journal article" date="2016" name="Mol. Biol. Evol.">
        <title>Comparative Genomics of Early-Diverging Mushroom-Forming Fungi Provides Insights into the Origins of Lignocellulose Decay Capabilities.</title>
        <authorList>
            <person name="Nagy L.G."/>
            <person name="Riley R."/>
            <person name="Tritt A."/>
            <person name="Adam C."/>
            <person name="Daum C."/>
            <person name="Floudas D."/>
            <person name="Sun H."/>
            <person name="Yadav J.S."/>
            <person name="Pangilinan J."/>
            <person name="Larsson K.H."/>
            <person name="Matsuura K."/>
            <person name="Barry K."/>
            <person name="Labutti K."/>
            <person name="Kuo R."/>
            <person name="Ohm R.A."/>
            <person name="Bhattacharya S.S."/>
            <person name="Shirouzu T."/>
            <person name="Yoshinaga Y."/>
            <person name="Martin F.M."/>
            <person name="Grigoriev I.V."/>
            <person name="Hibbett D.S."/>
        </authorList>
    </citation>
    <scope>NUCLEOTIDE SEQUENCE [LARGE SCALE GENOMIC DNA]</scope>
    <source>
        <strain evidence="9 10">HHB12029</strain>
    </source>
</reference>
<evidence type="ECO:0000256" key="2">
    <source>
        <dbReference type="ARBA" id="ARBA00022679"/>
    </source>
</evidence>
<name>A0A165K0L1_EXIGL</name>
<dbReference type="Gene3D" id="3.40.50.2300">
    <property type="match status" value="1"/>
</dbReference>
<dbReference type="InterPro" id="IPR036890">
    <property type="entry name" value="HATPase_C_sf"/>
</dbReference>
<dbReference type="Gene3D" id="3.30.450.40">
    <property type="match status" value="1"/>
</dbReference>
<dbReference type="GO" id="GO:0000155">
    <property type="term" value="F:phosphorelay sensor kinase activity"/>
    <property type="evidence" value="ECO:0007669"/>
    <property type="project" value="InterPro"/>
</dbReference>
<dbReference type="InterPro" id="IPR011006">
    <property type="entry name" value="CheY-like_superfamily"/>
</dbReference>
<keyword evidence="10" id="KW-1185">Reference proteome</keyword>
<dbReference type="SMART" id="SM00387">
    <property type="entry name" value="HATPase_c"/>
    <property type="match status" value="1"/>
</dbReference>
<dbReference type="InterPro" id="IPR041664">
    <property type="entry name" value="AAA_16"/>
</dbReference>
<keyword evidence="1 4" id="KW-0597">Phosphoprotein</keyword>
<evidence type="ECO:0000313" key="9">
    <source>
        <dbReference type="EMBL" id="KZV95615.1"/>
    </source>
</evidence>
<feature type="modified residue" description="4-aspartylphosphate" evidence="4">
    <location>
        <position position="2198"/>
    </location>
</feature>
<dbReference type="PROSITE" id="PS50110">
    <property type="entry name" value="RESPONSE_REGULATORY"/>
    <property type="match status" value="1"/>
</dbReference>
<dbReference type="Pfam" id="PF01590">
    <property type="entry name" value="GAF"/>
    <property type="match status" value="1"/>
</dbReference>
<evidence type="ECO:0000259" key="8">
    <source>
        <dbReference type="PROSITE" id="PS50110"/>
    </source>
</evidence>
<dbReference type="InterPro" id="IPR004358">
    <property type="entry name" value="Sig_transdc_His_kin-like_C"/>
</dbReference>
<dbReference type="SMART" id="SM00065">
    <property type="entry name" value="GAF"/>
    <property type="match status" value="1"/>
</dbReference>
<dbReference type="SUPFAM" id="SSF55781">
    <property type="entry name" value="GAF domain-like"/>
    <property type="match status" value="1"/>
</dbReference>
<dbReference type="SMART" id="SM00220">
    <property type="entry name" value="S_TKc"/>
    <property type="match status" value="1"/>
</dbReference>
<evidence type="ECO:0000259" key="6">
    <source>
        <dbReference type="PROSITE" id="PS50011"/>
    </source>
</evidence>
<evidence type="ECO:0000313" key="10">
    <source>
        <dbReference type="Proteomes" id="UP000077266"/>
    </source>
</evidence>
<feature type="domain" description="Histidine kinase" evidence="7">
    <location>
        <begin position="1729"/>
        <end position="1953"/>
    </location>
</feature>
<evidence type="ECO:0000256" key="3">
    <source>
        <dbReference type="ARBA" id="ARBA00022777"/>
    </source>
</evidence>
<dbReference type="Pfam" id="PF02518">
    <property type="entry name" value="HATPase_c"/>
    <property type="match status" value="1"/>
</dbReference>
<dbReference type="SUPFAM" id="SSF52540">
    <property type="entry name" value="P-loop containing nucleoside triphosphate hydrolases"/>
    <property type="match status" value="1"/>
</dbReference>
<dbReference type="Proteomes" id="UP000077266">
    <property type="component" value="Unassembled WGS sequence"/>
</dbReference>
<dbReference type="PRINTS" id="PR00344">
    <property type="entry name" value="BCTRLSENSOR"/>
</dbReference>
<dbReference type="PANTHER" id="PTHR45339">
    <property type="entry name" value="HYBRID SIGNAL TRANSDUCTION HISTIDINE KINASE J"/>
    <property type="match status" value="1"/>
</dbReference>
<gene>
    <name evidence="9" type="ORF">EXIGLDRAFT_735021</name>
</gene>
<accession>A0A165K0L1</accession>
<feature type="domain" description="Response regulatory" evidence="8">
    <location>
        <begin position="2146"/>
        <end position="2269"/>
    </location>
</feature>
<dbReference type="Pfam" id="PF00512">
    <property type="entry name" value="HisKA"/>
    <property type="match status" value="1"/>
</dbReference>